<evidence type="ECO:0000259" key="2">
    <source>
        <dbReference type="Pfam" id="PF24852"/>
    </source>
</evidence>
<dbReference type="AlphaFoldDB" id="A0AAE0MYM2"/>
<evidence type="ECO:0000313" key="4">
    <source>
        <dbReference type="Proteomes" id="UP001287356"/>
    </source>
</evidence>
<sequence length="456" mass="51977">MIRNHSCPGWRSTPGSGLVTTLHKAMSVASYYFSLPDHRSGVVDPNARYYTMDGDEITFNDVPLAKIAKDVENMIKKKVPTDRRTEIYHKVLTGMPGYQEIDESLKGPNERKQAARKAICLDLADTEIEEYTRLVAADRKKLNEEAERPSTPPTREEWARRILEDGRVVKTIGQAMKIVLMNEAVEEVDETIDWETPKPMGIRRGRKEVEGSVVRAMIKTFLSSWDWSAETFRLALGASVSRDKFITFLKKRGVDAAQLRSAAYLLSWEFFNRRQKLALSIVDVDFRDDLKTLEKNLRNESLSELQRVLGKTQEEELEALTEKHYKEVNALLAAQKERTEALNKAHIEQLKVLREATPRMSTRRNRAPGHGLRNESLSEQMRVLAEAQETESKALSKEHEKELEILHNTQYQESKTLEKANEESMKALVEAHPGSSNRGKRASDGLDGGRTKRTRS</sequence>
<protein>
    <recommendedName>
        <fullName evidence="2">DUF7726 domain-containing protein</fullName>
    </recommendedName>
</protein>
<name>A0AAE0MYM2_9PEZI</name>
<feature type="compositionally biased region" description="Basic and acidic residues" evidence="1">
    <location>
        <begin position="415"/>
        <end position="425"/>
    </location>
</feature>
<comment type="caution">
    <text evidence="3">The sequence shown here is derived from an EMBL/GenBank/DDBJ whole genome shotgun (WGS) entry which is preliminary data.</text>
</comment>
<organism evidence="3 4">
    <name type="scientific">Lasiosphaeria ovina</name>
    <dbReference type="NCBI Taxonomy" id="92902"/>
    <lineage>
        <taxon>Eukaryota</taxon>
        <taxon>Fungi</taxon>
        <taxon>Dikarya</taxon>
        <taxon>Ascomycota</taxon>
        <taxon>Pezizomycotina</taxon>
        <taxon>Sordariomycetes</taxon>
        <taxon>Sordariomycetidae</taxon>
        <taxon>Sordariales</taxon>
        <taxon>Lasiosphaeriaceae</taxon>
        <taxon>Lasiosphaeria</taxon>
    </lineage>
</organism>
<feature type="domain" description="DUF7726" evidence="2">
    <location>
        <begin position="213"/>
        <end position="277"/>
    </location>
</feature>
<feature type="compositionally biased region" description="Basic and acidic residues" evidence="1">
    <location>
        <begin position="441"/>
        <end position="450"/>
    </location>
</feature>
<dbReference type="Proteomes" id="UP001287356">
    <property type="component" value="Unassembled WGS sequence"/>
</dbReference>
<gene>
    <name evidence="3" type="ORF">B0T24DRAFT_670838</name>
</gene>
<reference evidence="3" key="2">
    <citation type="submission" date="2023-06" db="EMBL/GenBank/DDBJ databases">
        <authorList>
            <consortium name="Lawrence Berkeley National Laboratory"/>
            <person name="Haridas S."/>
            <person name="Hensen N."/>
            <person name="Bonometti L."/>
            <person name="Westerberg I."/>
            <person name="Brannstrom I.O."/>
            <person name="Guillou S."/>
            <person name="Cros-Aarteil S."/>
            <person name="Calhoun S."/>
            <person name="Kuo A."/>
            <person name="Mondo S."/>
            <person name="Pangilinan J."/>
            <person name="Riley R."/>
            <person name="Labutti K."/>
            <person name="Andreopoulos B."/>
            <person name="Lipzen A."/>
            <person name="Chen C."/>
            <person name="Yanf M."/>
            <person name="Daum C."/>
            <person name="Ng V."/>
            <person name="Clum A."/>
            <person name="Steindorff A."/>
            <person name="Ohm R."/>
            <person name="Martin F."/>
            <person name="Silar P."/>
            <person name="Natvig D."/>
            <person name="Lalanne C."/>
            <person name="Gautier V."/>
            <person name="Ament-Velasquez S.L."/>
            <person name="Kruys A."/>
            <person name="Hutchinson M.I."/>
            <person name="Powell A.J."/>
            <person name="Barry K."/>
            <person name="Miller A.N."/>
            <person name="Grigoriev I.V."/>
            <person name="Debuchy R."/>
            <person name="Gladieux P."/>
            <person name="Thoren M.H."/>
            <person name="Johannesson H."/>
        </authorList>
    </citation>
    <scope>NUCLEOTIDE SEQUENCE</scope>
    <source>
        <strain evidence="3">CBS 958.72</strain>
    </source>
</reference>
<evidence type="ECO:0000256" key="1">
    <source>
        <dbReference type="SAM" id="MobiDB-lite"/>
    </source>
</evidence>
<evidence type="ECO:0000313" key="3">
    <source>
        <dbReference type="EMBL" id="KAK3361881.1"/>
    </source>
</evidence>
<keyword evidence="4" id="KW-1185">Reference proteome</keyword>
<accession>A0AAE0MYM2</accession>
<dbReference type="EMBL" id="JAULSN010000010">
    <property type="protein sequence ID" value="KAK3361881.1"/>
    <property type="molecule type" value="Genomic_DNA"/>
</dbReference>
<proteinExistence type="predicted"/>
<feature type="region of interest" description="Disordered" evidence="1">
    <location>
        <begin position="403"/>
        <end position="456"/>
    </location>
</feature>
<dbReference type="InterPro" id="IPR056143">
    <property type="entry name" value="DUF7726"/>
</dbReference>
<dbReference type="Pfam" id="PF24852">
    <property type="entry name" value="DUF7726"/>
    <property type="match status" value="1"/>
</dbReference>
<reference evidence="3" key="1">
    <citation type="journal article" date="2023" name="Mol. Phylogenet. Evol.">
        <title>Genome-scale phylogeny and comparative genomics of the fungal order Sordariales.</title>
        <authorList>
            <person name="Hensen N."/>
            <person name="Bonometti L."/>
            <person name="Westerberg I."/>
            <person name="Brannstrom I.O."/>
            <person name="Guillou S."/>
            <person name="Cros-Aarteil S."/>
            <person name="Calhoun S."/>
            <person name="Haridas S."/>
            <person name="Kuo A."/>
            <person name="Mondo S."/>
            <person name="Pangilinan J."/>
            <person name="Riley R."/>
            <person name="LaButti K."/>
            <person name="Andreopoulos B."/>
            <person name="Lipzen A."/>
            <person name="Chen C."/>
            <person name="Yan M."/>
            <person name="Daum C."/>
            <person name="Ng V."/>
            <person name="Clum A."/>
            <person name="Steindorff A."/>
            <person name="Ohm R.A."/>
            <person name="Martin F."/>
            <person name="Silar P."/>
            <person name="Natvig D.O."/>
            <person name="Lalanne C."/>
            <person name="Gautier V."/>
            <person name="Ament-Velasquez S.L."/>
            <person name="Kruys A."/>
            <person name="Hutchinson M.I."/>
            <person name="Powell A.J."/>
            <person name="Barry K."/>
            <person name="Miller A.N."/>
            <person name="Grigoriev I.V."/>
            <person name="Debuchy R."/>
            <person name="Gladieux P."/>
            <person name="Hiltunen Thoren M."/>
            <person name="Johannesson H."/>
        </authorList>
    </citation>
    <scope>NUCLEOTIDE SEQUENCE</scope>
    <source>
        <strain evidence="3">CBS 958.72</strain>
    </source>
</reference>